<evidence type="ECO:0000256" key="2">
    <source>
        <dbReference type="ARBA" id="ARBA00022737"/>
    </source>
</evidence>
<dbReference type="GO" id="GO:0005730">
    <property type="term" value="C:nucleolus"/>
    <property type="evidence" value="ECO:0007669"/>
    <property type="project" value="TreeGrafter"/>
</dbReference>
<dbReference type="FunCoup" id="A0A1Y2AL30">
    <property type="interactions" value="447"/>
</dbReference>
<gene>
    <name evidence="6" type="ORF">BCR39DRAFT_549821</name>
</gene>
<dbReference type="PANTHER" id="PTHR13102">
    <property type="entry name" value="NUCLEOLAR PROTEIN 9"/>
    <property type="match status" value="1"/>
</dbReference>
<evidence type="ECO:0000313" key="7">
    <source>
        <dbReference type="Proteomes" id="UP000193986"/>
    </source>
</evidence>
<dbReference type="GO" id="GO:0030686">
    <property type="term" value="C:90S preribosome"/>
    <property type="evidence" value="ECO:0007669"/>
    <property type="project" value="TreeGrafter"/>
</dbReference>
<proteinExistence type="predicted"/>
<dbReference type="InterPro" id="IPR040000">
    <property type="entry name" value="NOP9"/>
</dbReference>
<dbReference type="InterPro" id="IPR016024">
    <property type="entry name" value="ARM-type_fold"/>
</dbReference>
<dbReference type="Pfam" id="PF22493">
    <property type="entry name" value="PUF_NOP9"/>
    <property type="match status" value="1"/>
</dbReference>
<dbReference type="GO" id="GO:0000056">
    <property type="term" value="P:ribosomal small subunit export from nucleus"/>
    <property type="evidence" value="ECO:0007669"/>
    <property type="project" value="TreeGrafter"/>
</dbReference>
<keyword evidence="2" id="KW-0677">Repeat</keyword>
<sequence length="496" mass="54862">MPKEQIRKRGKRKSKKDTEAQHDTHLQAAPTEDYIPLEVEVEVEQPQAGPSGLHPARAAMLAGRRPPRPEATIPNPEEEGQPLEWQRGPGIDTDTPFGILDPDLKGYFRTVEDQIKDWEGVSSAGEEREDRQNFLTSVLAELRGHELQVATDPDTAVVLERLLPSLGDWGRRVIGDAFGDNWETLIRHRFGSHVAQTWFTLAADTLDREARGSFPPQQKSQSEIVDNQGVLPTMMTLITTIITSLLPNLPPLLTNPHASPPIRLLLLVISPHKSLPSLDGTGTDSIRSKRSNKYRKGQDVKGKSIFGDDDGKGKGKGKEAQREVPKEVVAVRKEMREVLMQRISGMEWRGMGVEAVGSAAVQLLLELEVEEGESTKPDSILDHLTEGLVTNLKSSPSPQPYPTNLLTTQTGTRLFETTLRVVPQPIFEKVWELYFVGKTGKLAGHPYANFVVAKGVSRLEKDGIEAVVKECRSVSGGRGLISEFIFVHSTSEIRLS</sequence>
<dbReference type="InterPro" id="IPR001313">
    <property type="entry name" value="Pumilio_RNA-bd_rpt"/>
</dbReference>
<keyword evidence="7" id="KW-1185">Reference proteome</keyword>
<dbReference type="InParanoid" id="A0A1Y2AL30"/>
<comment type="caution">
    <text evidence="6">The sequence shown here is derived from an EMBL/GenBank/DDBJ whole genome shotgun (WGS) entry which is preliminary data.</text>
</comment>
<feature type="compositionally biased region" description="Basic and acidic residues" evidence="5">
    <location>
        <begin position="16"/>
        <end position="25"/>
    </location>
</feature>
<dbReference type="GO" id="GO:0000480">
    <property type="term" value="P:endonucleolytic cleavage in 5'-ETS of tricistronic rRNA transcript (SSU-rRNA, 5.8S rRNA, LSU-rRNA)"/>
    <property type="evidence" value="ECO:0007669"/>
    <property type="project" value="TreeGrafter"/>
</dbReference>
<dbReference type="SUPFAM" id="SSF48371">
    <property type="entry name" value="ARM repeat"/>
    <property type="match status" value="1"/>
</dbReference>
<dbReference type="GO" id="GO:0003723">
    <property type="term" value="F:RNA binding"/>
    <property type="evidence" value="ECO:0007669"/>
    <property type="project" value="InterPro"/>
</dbReference>
<protein>
    <recommendedName>
        <fullName evidence="1">Nucleolar protein 9</fullName>
    </recommendedName>
    <alternativeName>
        <fullName evidence="3 4">Pumilio domain-containing protein NOP9</fullName>
    </alternativeName>
</protein>
<dbReference type="EMBL" id="MCFC01000082">
    <property type="protein sequence ID" value="ORY23216.1"/>
    <property type="molecule type" value="Genomic_DNA"/>
</dbReference>
<dbReference type="Proteomes" id="UP000193986">
    <property type="component" value="Unassembled WGS sequence"/>
</dbReference>
<dbReference type="STRING" id="71784.A0A1Y2AL30"/>
<accession>A0A1Y2AL30</accession>
<evidence type="ECO:0000256" key="5">
    <source>
        <dbReference type="SAM" id="MobiDB-lite"/>
    </source>
</evidence>
<evidence type="ECO:0000313" key="6">
    <source>
        <dbReference type="EMBL" id="ORY23216.1"/>
    </source>
</evidence>
<dbReference type="Gene3D" id="1.25.10.10">
    <property type="entry name" value="Leucine-rich Repeat Variant"/>
    <property type="match status" value="1"/>
</dbReference>
<dbReference type="GO" id="GO:0000472">
    <property type="term" value="P:endonucleolytic cleavage to generate mature 5'-end of SSU-rRNA from (SSU-rRNA, 5.8S rRNA, LSU-rRNA)"/>
    <property type="evidence" value="ECO:0007669"/>
    <property type="project" value="TreeGrafter"/>
</dbReference>
<dbReference type="AlphaFoldDB" id="A0A1Y2AL30"/>
<organism evidence="6 7">
    <name type="scientific">Naematelia encephala</name>
    <dbReference type="NCBI Taxonomy" id="71784"/>
    <lineage>
        <taxon>Eukaryota</taxon>
        <taxon>Fungi</taxon>
        <taxon>Dikarya</taxon>
        <taxon>Basidiomycota</taxon>
        <taxon>Agaricomycotina</taxon>
        <taxon>Tremellomycetes</taxon>
        <taxon>Tremellales</taxon>
        <taxon>Naemateliaceae</taxon>
        <taxon>Naematelia</taxon>
    </lineage>
</organism>
<evidence type="ECO:0000256" key="1">
    <source>
        <dbReference type="ARBA" id="ARBA00016427"/>
    </source>
</evidence>
<dbReference type="InterPro" id="IPR011989">
    <property type="entry name" value="ARM-like"/>
</dbReference>
<feature type="region of interest" description="Disordered" evidence="5">
    <location>
        <begin position="1"/>
        <end position="35"/>
    </location>
</feature>
<reference evidence="6 7" key="1">
    <citation type="submission" date="2016-07" db="EMBL/GenBank/DDBJ databases">
        <title>Pervasive Adenine N6-methylation of Active Genes in Fungi.</title>
        <authorList>
            <consortium name="DOE Joint Genome Institute"/>
            <person name="Mondo S.J."/>
            <person name="Dannebaum R.O."/>
            <person name="Kuo R.C."/>
            <person name="Labutti K."/>
            <person name="Haridas S."/>
            <person name="Kuo A."/>
            <person name="Salamov A."/>
            <person name="Ahrendt S.R."/>
            <person name="Lipzen A."/>
            <person name="Sullivan W."/>
            <person name="Andreopoulos W.B."/>
            <person name="Clum A."/>
            <person name="Lindquist E."/>
            <person name="Daum C."/>
            <person name="Ramamoorthy G.K."/>
            <person name="Gryganskyi A."/>
            <person name="Culley D."/>
            <person name="Magnuson J.K."/>
            <person name="James T.Y."/>
            <person name="O'Malley M.A."/>
            <person name="Stajich J.E."/>
            <person name="Spatafora J.W."/>
            <person name="Visel A."/>
            <person name="Grigoriev I.V."/>
        </authorList>
    </citation>
    <scope>NUCLEOTIDE SEQUENCE [LARGE SCALE GENOMIC DNA]</scope>
    <source>
        <strain evidence="6 7">68-887.2</strain>
    </source>
</reference>
<evidence type="ECO:0000256" key="3">
    <source>
        <dbReference type="ARBA" id="ARBA00030932"/>
    </source>
</evidence>
<dbReference type="OrthoDB" id="392571at2759"/>
<evidence type="ECO:0000256" key="4">
    <source>
        <dbReference type="ARBA" id="ARBA00031929"/>
    </source>
</evidence>
<feature type="region of interest" description="Disordered" evidence="5">
    <location>
        <begin position="62"/>
        <end position="88"/>
    </location>
</feature>
<name>A0A1Y2AL30_9TREE</name>
<feature type="region of interest" description="Disordered" evidence="5">
    <location>
        <begin position="278"/>
        <end position="324"/>
    </location>
</feature>
<dbReference type="PANTHER" id="PTHR13102:SF0">
    <property type="entry name" value="NUCLEOLAR PROTEIN 9"/>
    <property type="match status" value="1"/>
</dbReference>
<feature type="compositionally biased region" description="Basic and acidic residues" evidence="5">
    <location>
        <begin position="309"/>
        <end position="324"/>
    </location>
</feature>
<dbReference type="GO" id="GO:0000447">
    <property type="term" value="P:endonucleolytic cleavage in ITS1 to separate SSU-rRNA from 5.8S rRNA and LSU-rRNA from tricistronic rRNA transcript (SSU-rRNA, 5.8S rRNA, LSU-rRNA)"/>
    <property type="evidence" value="ECO:0007669"/>
    <property type="project" value="TreeGrafter"/>
</dbReference>
<dbReference type="GO" id="GO:0030688">
    <property type="term" value="C:preribosome, small subunit precursor"/>
    <property type="evidence" value="ECO:0007669"/>
    <property type="project" value="TreeGrafter"/>
</dbReference>